<proteinExistence type="predicted"/>
<sequence length="123" mass="13708">MSKLKEIEDFIQQVADAFAAVLDYEICIVDDDLEVLVGTGKYQEEINDRGGPGCITHQLMLNPQQTDLFVRDTSESALCNQCSKRQGCPVQATIVCSIVFSNITFGTFCLMAMNERQSQNFIT</sequence>
<reference evidence="1 2" key="1">
    <citation type="journal article" date="2010" name="Stand. Genomic Sci.">
        <title>Complete genome sequence of Acetohalobium arabaticum type strain (Z-7288).</title>
        <authorList>
            <person name="Sikorski J."/>
            <person name="Lapidus A."/>
            <person name="Chertkov O."/>
            <person name="Lucas S."/>
            <person name="Copeland A."/>
            <person name="Glavina Del Rio T."/>
            <person name="Nolan M."/>
            <person name="Tice H."/>
            <person name="Cheng J.F."/>
            <person name="Han C."/>
            <person name="Brambilla E."/>
            <person name="Pitluck S."/>
            <person name="Liolios K."/>
            <person name="Ivanova N."/>
            <person name="Mavromatis K."/>
            <person name="Mikhailova N."/>
            <person name="Pati A."/>
            <person name="Bruce D."/>
            <person name="Detter C."/>
            <person name="Tapia R."/>
            <person name="Goodwin L."/>
            <person name="Chen A."/>
            <person name="Palaniappan K."/>
            <person name="Land M."/>
            <person name="Hauser L."/>
            <person name="Chang Y.J."/>
            <person name="Jeffries C.D."/>
            <person name="Rohde M."/>
            <person name="Goker M."/>
            <person name="Spring S."/>
            <person name="Woyke T."/>
            <person name="Bristow J."/>
            <person name="Eisen J.A."/>
            <person name="Markowitz V."/>
            <person name="Hugenholtz P."/>
            <person name="Kyrpides N.C."/>
            <person name="Klenk H.P."/>
        </authorList>
    </citation>
    <scope>NUCLEOTIDE SEQUENCE [LARGE SCALE GENOMIC DNA]</scope>
    <source>
        <strain evidence="2">ATCC 49924 / DSM 5501 / Z-7288</strain>
    </source>
</reference>
<dbReference type="KEGG" id="aar:Acear_1856"/>
<dbReference type="AlphaFoldDB" id="D9QS68"/>
<dbReference type="RefSeq" id="WP_013278804.1">
    <property type="nucleotide sequence ID" value="NC_014378.1"/>
</dbReference>
<organism evidence="1 2">
    <name type="scientific">Acetohalobium arabaticum (strain ATCC 49924 / DSM 5501 / Z-7288)</name>
    <dbReference type="NCBI Taxonomy" id="574087"/>
    <lineage>
        <taxon>Bacteria</taxon>
        <taxon>Bacillati</taxon>
        <taxon>Bacillota</taxon>
        <taxon>Clostridia</taxon>
        <taxon>Halanaerobiales</taxon>
        <taxon>Halobacteroidaceae</taxon>
        <taxon>Acetohalobium</taxon>
    </lineage>
</organism>
<dbReference type="eggNOG" id="COG3829">
    <property type="taxonomic scope" value="Bacteria"/>
</dbReference>
<gene>
    <name evidence="1" type="ordered locus">Acear_1856</name>
</gene>
<dbReference type="STRING" id="574087.Acear_1856"/>
<evidence type="ECO:0000313" key="2">
    <source>
        <dbReference type="Proteomes" id="UP000001661"/>
    </source>
</evidence>
<dbReference type="HOGENOM" id="CLU_2010233_0_0_9"/>
<dbReference type="OrthoDB" id="9803970at2"/>
<accession>D9QS68</accession>
<dbReference type="Proteomes" id="UP000001661">
    <property type="component" value="Chromosome"/>
</dbReference>
<keyword evidence="2" id="KW-1185">Reference proteome</keyword>
<dbReference type="EMBL" id="CP002105">
    <property type="protein sequence ID" value="ADL13359.1"/>
    <property type="molecule type" value="Genomic_DNA"/>
</dbReference>
<evidence type="ECO:0000313" key="1">
    <source>
        <dbReference type="EMBL" id="ADL13359.1"/>
    </source>
</evidence>
<name>D9QS68_ACEAZ</name>
<protein>
    <submittedName>
        <fullName evidence="1">Uncharacterized protein</fullName>
    </submittedName>
</protein>